<evidence type="ECO:0000256" key="5">
    <source>
        <dbReference type="ARBA" id="ARBA00023444"/>
    </source>
</evidence>
<dbReference type="Gene3D" id="3.30.70.1030">
    <property type="entry name" value="Apc35880, domain 1"/>
    <property type="match status" value="2"/>
</dbReference>
<dbReference type="Proteomes" id="UP000295788">
    <property type="component" value="Unassembled WGS sequence"/>
</dbReference>
<comment type="cofactor">
    <cofactor evidence="9">
        <name>Fe-coproporphyrin III</name>
        <dbReference type="ChEBI" id="CHEBI:68438"/>
    </cofactor>
</comment>
<keyword evidence="3" id="KW-0479">Metal-binding</keyword>
<dbReference type="RefSeq" id="WP_207893648.1">
    <property type="nucleotide sequence ID" value="NZ_SMAB01000006.1"/>
</dbReference>
<dbReference type="PANTHER" id="PTHR36843:SF1">
    <property type="entry name" value="COPROHEME DECARBOXYLASE"/>
    <property type="match status" value="1"/>
</dbReference>
<evidence type="ECO:0000256" key="7">
    <source>
        <dbReference type="ARBA" id="ARBA00030236"/>
    </source>
</evidence>
<dbReference type="SUPFAM" id="SSF54909">
    <property type="entry name" value="Dimeric alpha+beta barrel"/>
    <property type="match status" value="1"/>
</dbReference>
<name>A0A4R3KK81_9BACI</name>
<dbReference type="PANTHER" id="PTHR36843">
    <property type="entry name" value="HEME-DEPENDENT PEROXIDASE YWFI-RELATED"/>
    <property type="match status" value="1"/>
</dbReference>
<dbReference type="GO" id="GO:0020037">
    <property type="term" value="F:heme binding"/>
    <property type="evidence" value="ECO:0007669"/>
    <property type="project" value="InterPro"/>
</dbReference>
<dbReference type="Pfam" id="PF06778">
    <property type="entry name" value="Chlor_dismutase"/>
    <property type="match status" value="1"/>
</dbReference>
<dbReference type="GO" id="GO:0046872">
    <property type="term" value="F:metal ion binding"/>
    <property type="evidence" value="ECO:0007669"/>
    <property type="project" value="UniProtKB-KW"/>
</dbReference>
<dbReference type="GO" id="GO:0016491">
    <property type="term" value="F:oxidoreductase activity"/>
    <property type="evidence" value="ECO:0007669"/>
    <property type="project" value="InterPro"/>
</dbReference>
<evidence type="ECO:0000256" key="3">
    <source>
        <dbReference type="ARBA" id="ARBA00022723"/>
    </source>
</evidence>
<organism evidence="11 12">
    <name type="scientific">Tepidibacillus fermentans</name>
    <dbReference type="NCBI Taxonomy" id="1281767"/>
    <lineage>
        <taxon>Bacteria</taxon>
        <taxon>Bacillati</taxon>
        <taxon>Bacillota</taxon>
        <taxon>Bacilli</taxon>
        <taxon>Bacillales</taxon>
        <taxon>Bacillaceae</taxon>
        <taxon>Tepidibacillus</taxon>
    </lineage>
</organism>
<evidence type="ECO:0000256" key="9">
    <source>
        <dbReference type="ARBA" id="ARBA00049935"/>
    </source>
</evidence>
<evidence type="ECO:0000313" key="12">
    <source>
        <dbReference type="Proteomes" id="UP000295788"/>
    </source>
</evidence>
<evidence type="ECO:0000256" key="8">
    <source>
        <dbReference type="ARBA" id="ARBA00049896"/>
    </source>
</evidence>
<dbReference type="AlphaFoldDB" id="A0A4R3KK81"/>
<gene>
    <name evidence="11" type="ORF">EDD72_10656</name>
</gene>
<keyword evidence="4" id="KW-0408">Iron</keyword>
<proteinExistence type="predicted"/>
<keyword evidence="12" id="KW-1185">Reference proteome</keyword>
<evidence type="ECO:0000256" key="10">
    <source>
        <dbReference type="ARBA" id="ARBA00050019"/>
    </source>
</evidence>
<reference evidence="11 12" key="1">
    <citation type="submission" date="2019-03" db="EMBL/GenBank/DDBJ databases">
        <title>Genomic Encyclopedia of Type Strains, Phase IV (KMG-IV): sequencing the most valuable type-strain genomes for metagenomic binning, comparative biology and taxonomic classification.</title>
        <authorList>
            <person name="Goeker M."/>
        </authorList>
    </citation>
    <scope>NUCLEOTIDE SEQUENCE [LARGE SCALE GENOMIC DNA]</scope>
    <source>
        <strain evidence="11 12">DSM 23802</strain>
    </source>
</reference>
<evidence type="ECO:0000313" key="11">
    <source>
        <dbReference type="EMBL" id="TCS83130.1"/>
    </source>
</evidence>
<keyword evidence="2" id="KW-0349">Heme</keyword>
<sequence>MNLNPHATKTTNSPNRPTQYINFIFFKVDPAFRRLSKDEQKRRKDEFQQVVKEYMNHSDLMLLYYSLVGIRADVDFMLWRITNRLELFQEMTTKLLHTGLGQYLTVTYSYLSISKRSMYVDKIEPEHQNSRAFIIPGKYKYLFVYPFVKTRDWYHLTFATRQGMMDEHIQIGNKYPSVKLNTTYSFGIDDQEFVVAFETDEPKDFLDLVQELRETEASRYTLRDTPMYTCIRKNDIDELLETI</sequence>
<comment type="pathway">
    <text evidence="5">Porphyrin-containing compound metabolism.</text>
</comment>
<evidence type="ECO:0000256" key="2">
    <source>
        <dbReference type="ARBA" id="ARBA00022617"/>
    </source>
</evidence>
<evidence type="ECO:0000256" key="4">
    <source>
        <dbReference type="ARBA" id="ARBA00023004"/>
    </source>
</evidence>
<evidence type="ECO:0000256" key="6">
    <source>
        <dbReference type="ARBA" id="ARBA00029882"/>
    </source>
</evidence>
<accession>A0A4R3KK81</accession>
<protein>
    <recommendedName>
        <fullName evidence="1">Coproheme decarboxylase</fullName>
        <ecNumber evidence="10">1.3.98.5</ecNumber>
    </recommendedName>
    <alternativeName>
        <fullName evidence="6">Coproheme III oxidative decarboxylase</fullName>
    </alternativeName>
    <alternativeName>
        <fullName evidence="7">Hydrogen peroxide-dependent heme synthase</fullName>
    </alternativeName>
</protein>
<dbReference type="EC" id="1.3.98.5" evidence="10"/>
<dbReference type="InterPro" id="IPR010644">
    <property type="entry name" value="ChdC/CLD"/>
</dbReference>
<dbReference type="InterPro" id="IPR011008">
    <property type="entry name" value="Dimeric_a/b-barrel"/>
</dbReference>
<comment type="caution">
    <text evidence="11">The sequence shown here is derived from an EMBL/GenBank/DDBJ whole genome shotgun (WGS) entry which is preliminary data.</text>
</comment>
<comment type="catalytic activity">
    <reaction evidence="8">
        <text>Fe-coproporphyrin III + 2 H2O2 + 2 H(+) = heme b + 2 CO2 + 4 H2O</text>
        <dbReference type="Rhea" id="RHEA:56516"/>
        <dbReference type="ChEBI" id="CHEBI:15377"/>
        <dbReference type="ChEBI" id="CHEBI:15378"/>
        <dbReference type="ChEBI" id="CHEBI:16240"/>
        <dbReference type="ChEBI" id="CHEBI:16526"/>
        <dbReference type="ChEBI" id="CHEBI:60344"/>
        <dbReference type="ChEBI" id="CHEBI:68438"/>
        <dbReference type="EC" id="1.3.98.5"/>
    </reaction>
    <physiologicalReaction direction="left-to-right" evidence="8">
        <dbReference type="Rhea" id="RHEA:56517"/>
    </physiologicalReaction>
</comment>
<evidence type="ECO:0000256" key="1">
    <source>
        <dbReference type="ARBA" id="ARBA00014413"/>
    </source>
</evidence>
<dbReference type="EMBL" id="SMAB01000006">
    <property type="protein sequence ID" value="TCS83130.1"/>
    <property type="molecule type" value="Genomic_DNA"/>
</dbReference>